<proteinExistence type="predicted"/>
<dbReference type="PANTHER" id="PTHR19304">
    <property type="entry name" value="CYCLIC-AMP RESPONSE ELEMENT BINDING PROTEIN"/>
    <property type="match status" value="1"/>
</dbReference>
<feature type="domain" description="BZIP" evidence="6">
    <location>
        <begin position="81"/>
        <end position="144"/>
    </location>
</feature>
<evidence type="ECO:0000259" key="6">
    <source>
        <dbReference type="PROSITE" id="PS50217"/>
    </source>
</evidence>
<feature type="compositionally biased region" description="Basic and acidic residues" evidence="5">
    <location>
        <begin position="74"/>
        <end position="96"/>
    </location>
</feature>
<comment type="subcellular location">
    <subcellularLocation>
        <location evidence="1">Nucleus</location>
    </subcellularLocation>
</comment>
<dbReference type="Pfam" id="PF00170">
    <property type="entry name" value="bZIP_1"/>
    <property type="match status" value="1"/>
</dbReference>
<dbReference type="OrthoDB" id="295274at2759"/>
<reference evidence="7 8" key="1">
    <citation type="submission" date="2016-09" db="EMBL/GenBank/DDBJ databases">
        <authorList>
            <person name="Capua I."/>
            <person name="De Benedictis P."/>
            <person name="Joannis T."/>
            <person name="Lombin L.H."/>
            <person name="Cattoli G."/>
        </authorList>
    </citation>
    <scope>NUCLEOTIDE SEQUENCE [LARGE SCALE GENOMIC DNA]</scope>
    <source>
        <strain evidence="7 8">IMI 309357</strain>
    </source>
</reference>
<organism evidence="7 8">
    <name type="scientific">Colletotrichum orchidophilum</name>
    <dbReference type="NCBI Taxonomy" id="1209926"/>
    <lineage>
        <taxon>Eukaryota</taxon>
        <taxon>Fungi</taxon>
        <taxon>Dikarya</taxon>
        <taxon>Ascomycota</taxon>
        <taxon>Pezizomycotina</taxon>
        <taxon>Sordariomycetes</taxon>
        <taxon>Hypocreomycetidae</taxon>
        <taxon>Glomerellales</taxon>
        <taxon>Glomerellaceae</taxon>
        <taxon>Colletotrichum</taxon>
    </lineage>
</organism>
<keyword evidence="8" id="KW-1185">Reference proteome</keyword>
<dbReference type="EMBL" id="MJBS01000090">
    <property type="protein sequence ID" value="OHE94941.1"/>
    <property type="molecule type" value="Genomic_DNA"/>
</dbReference>
<dbReference type="SUPFAM" id="SSF57959">
    <property type="entry name" value="Leucine zipper domain"/>
    <property type="match status" value="1"/>
</dbReference>
<dbReference type="Gene3D" id="1.20.5.170">
    <property type="match status" value="1"/>
</dbReference>
<dbReference type="PROSITE" id="PS00036">
    <property type="entry name" value="BZIP_BASIC"/>
    <property type="match status" value="1"/>
</dbReference>
<sequence length="233" mass="24953">MPPTDPLILNSASETKIPTPIETIESPKRRRGRPRLSEDSGRDAGVSTTVAGSREKGTTRRISDTSKSGANDAVDSRGGAEAKKNKIRARNREAAYKCRKKKQKGVEELQTQEAMAENINKNLNDEAALLRGEILMLKTMVLQHGGCGCSSIEDYIFGAAQNLVQSSMAGAAPALTGGMLMNSQPCPNGANGETHLDWEMFDVDPAHNLPSMGSESEKSYSGLDDIAAQSSMV</sequence>
<dbReference type="GO" id="GO:0003700">
    <property type="term" value="F:DNA-binding transcription factor activity"/>
    <property type="evidence" value="ECO:0007669"/>
    <property type="project" value="InterPro"/>
</dbReference>
<evidence type="ECO:0000256" key="5">
    <source>
        <dbReference type="SAM" id="MobiDB-lite"/>
    </source>
</evidence>
<keyword evidence="3" id="KW-0804">Transcription</keyword>
<evidence type="ECO:0000256" key="1">
    <source>
        <dbReference type="ARBA" id="ARBA00004123"/>
    </source>
</evidence>
<comment type="caution">
    <text evidence="7">The sequence shown here is derived from an EMBL/GenBank/DDBJ whole genome shotgun (WGS) entry which is preliminary data.</text>
</comment>
<accession>A0A1G4B0N5</accession>
<feature type="region of interest" description="Disordered" evidence="5">
    <location>
        <begin position="1"/>
        <end position="98"/>
    </location>
</feature>
<evidence type="ECO:0000256" key="4">
    <source>
        <dbReference type="ARBA" id="ARBA00023242"/>
    </source>
</evidence>
<gene>
    <name evidence="7" type="ORF">CORC01_09735</name>
</gene>
<keyword evidence="4" id="KW-0539">Nucleus</keyword>
<evidence type="ECO:0000256" key="2">
    <source>
        <dbReference type="ARBA" id="ARBA00023015"/>
    </source>
</evidence>
<name>A0A1G4B0N5_9PEZI</name>
<dbReference type="InterPro" id="IPR004827">
    <property type="entry name" value="bZIP"/>
</dbReference>
<dbReference type="GeneID" id="34562874"/>
<dbReference type="GO" id="GO:0005634">
    <property type="term" value="C:nucleus"/>
    <property type="evidence" value="ECO:0007669"/>
    <property type="project" value="UniProtKB-SubCell"/>
</dbReference>
<protein>
    <submittedName>
        <fullName evidence="7">BZIP transcription factor</fullName>
    </submittedName>
</protein>
<dbReference type="AlphaFoldDB" id="A0A1G4B0N5"/>
<evidence type="ECO:0000313" key="8">
    <source>
        <dbReference type="Proteomes" id="UP000176998"/>
    </source>
</evidence>
<dbReference type="STRING" id="1209926.A0A1G4B0N5"/>
<feature type="compositionally biased region" description="Basic and acidic residues" evidence="5">
    <location>
        <begin position="53"/>
        <end position="64"/>
    </location>
</feature>
<dbReference type="PROSITE" id="PS50217">
    <property type="entry name" value="BZIP"/>
    <property type="match status" value="1"/>
</dbReference>
<dbReference type="Proteomes" id="UP000176998">
    <property type="component" value="Unassembled WGS sequence"/>
</dbReference>
<dbReference type="SMART" id="SM00338">
    <property type="entry name" value="BRLZ"/>
    <property type="match status" value="1"/>
</dbReference>
<keyword evidence="2" id="KW-0805">Transcription regulation</keyword>
<dbReference type="RefSeq" id="XP_022472103.1">
    <property type="nucleotide sequence ID" value="XM_022621364.1"/>
</dbReference>
<dbReference type="InterPro" id="IPR051027">
    <property type="entry name" value="bZIP_transcription_factors"/>
</dbReference>
<dbReference type="CDD" id="cd14687">
    <property type="entry name" value="bZIP_ATF2"/>
    <property type="match status" value="1"/>
</dbReference>
<evidence type="ECO:0000313" key="7">
    <source>
        <dbReference type="EMBL" id="OHE94941.1"/>
    </source>
</evidence>
<evidence type="ECO:0000256" key="3">
    <source>
        <dbReference type="ARBA" id="ARBA00023163"/>
    </source>
</evidence>
<dbReference type="InterPro" id="IPR046347">
    <property type="entry name" value="bZIP_sf"/>
</dbReference>